<reference evidence="2" key="1">
    <citation type="journal article" date="2020" name="Cell">
        <title>Large-Scale Comparative Analyses of Tick Genomes Elucidate Their Genetic Diversity and Vector Capacities.</title>
        <authorList>
            <consortium name="Tick Genome and Microbiome Consortium (TIGMIC)"/>
            <person name="Jia N."/>
            <person name="Wang J."/>
            <person name="Shi W."/>
            <person name="Du L."/>
            <person name="Sun Y."/>
            <person name="Zhan W."/>
            <person name="Jiang J.F."/>
            <person name="Wang Q."/>
            <person name="Zhang B."/>
            <person name="Ji P."/>
            <person name="Bell-Sakyi L."/>
            <person name="Cui X.M."/>
            <person name="Yuan T.T."/>
            <person name="Jiang B.G."/>
            <person name="Yang W.F."/>
            <person name="Lam T.T."/>
            <person name="Chang Q.C."/>
            <person name="Ding S.J."/>
            <person name="Wang X.J."/>
            <person name="Zhu J.G."/>
            <person name="Ruan X.D."/>
            <person name="Zhao L."/>
            <person name="Wei J.T."/>
            <person name="Ye R.Z."/>
            <person name="Que T.C."/>
            <person name="Du C.H."/>
            <person name="Zhou Y.H."/>
            <person name="Cheng J.X."/>
            <person name="Dai P.F."/>
            <person name="Guo W.B."/>
            <person name="Han X.H."/>
            <person name="Huang E.J."/>
            <person name="Li L.F."/>
            <person name="Wei W."/>
            <person name="Gao Y.C."/>
            <person name="Liu J.Z."/>
            <person name="Shao H.Z."/>
            <person name="Wang X."/>
            <person name="Wang C.C."/>
            <person name="Yang T.C."/>
            <person name="Huo Q.B."/>
            <person name="Li W."/>
            <person name="Chen H.Y."/>
            <person name="Chen S.E."/>
            <person name="Zhou L.G."/>
            <person name="Ni X.B."/>
            <person name="Tian J.H."/>
            <person name="Sheng Y."/>
            <person name="Liu T."/>
            <person name="Pan Y.S."/>
            <person name="Xia L.Y."/>
            <person name="Li J."/>
            <person name="Zhao F."/>
            <person name="Cao W.C."/>
        </authorList>
    </citation>
    <scope>NUCLEOTIDE SEQUENCE</scope>
    <source>
        <strain evidence="2">Rsan-2018</strain>
    </source>
</reference>
<dbReference type="EMBL" id="JABSTV010001248">
    <property type="protein sequence ID" value="KAH7969666.1"/>
    <property type="molecule type" value="Genomic_DNA"/>
</dbReference>
<evidence type="ECO:0000313" key="3">
    <source>
        <dbReference type="Proteomes" id="UP000821837"/>
    </source>
</evidence>
<feature type="compositionally biased region" description="Acidic residues" evidence="1">
    <location>
        <begin position="155"/>
        <end position="167"/>
    </location>
</feature>
<accession>A0A9D4Q7T5</accession>
<name>A0A9D4Q7T5_RHISA</name>
<evidence type="ECO:0000256" key="1">
    <source>
        <dbReference type="SAM" id="MobiDB-lite"/>
    </source>
</evidence>
<dbReference type="VEuPathDB" id="VectorBase:RSAN_054276"/>
<protein>
    <submittedName>
        <fullName evidence="2">Uncharacterized protein</fullName>
    </submittedName>
</protein>
<sequence>MSQPSWAFSSFMKQIRDADGHTKAHYHSFDSTDTKAKWRAEDDLIHRIKKGDLDGELVKAIPKQANAVRSCCFTSDSRRLVLALDSQNVVIWKVPSDTQIGRDAPADAEMTELWSSVNGGDGDASGLEEFLHADDAVATNEDLTDEAIVAAITGAEDDSSDDEEEPEPMQVVSHQEAL</sequence>
<keyword evidence="3" id="KW-1185">Reference proteome</keyword>
<organism evidence="2 3">
    <name type="scientific">Rhipicephalus sanguineus</name>
    <name type="common">Brown dog tick</name>
    <name type="synonym">Ixodes sanguineus</name>
    <dbReference type="NCBI Taxonomy" id="34632"/>
    <lineage>
        <taxon>Eukaryota</taxon>
        <taxon>Metazoa</taxon>
        <taxon>Ecdysozoa</taxon>
        <taxon>Arthropoda</taxon>
        <taxon>Chelicerata</taxon>
        <taxon>Arachnida</taxon>
        <taxon>Acari</taxon>
        <taxon>Parasitiformes</taxon>
        <taxon>Ixodida</taxon>
        <taxon>Ixodoidea</taxon>
        <taxon>Ixodidae</taxon>
        <taxon>Rhipicephalinae</taxon>
        <taxon>Rhipicephalus</taxon>
        <taxon>Rhipicephalus</taxon>
    </lineage>
</organism>
<feature type="region of interest" description="Disordered" evidence="1">
    <location>
        <begin position="152"/>
        <end position="178"/>
    </location>
</feature>
<dbReference type="AlphaFoldDB" id="A0A9D4Q7T5"/>
<evidence type="ECO:0000313" key="2">
    <source>
        <dbReference type="EMBL" id="KAH7969666.1"/>
    </source>
</evidence>
<proteinExistence type="predicted"/>
<reference evidence="2" key="2">
    <citation type="submission" date="2021-09" db="EMBL/GenBank/DDBJ databases">
        <authorList>
            <person name="Jia N."/>
            <person name="Wang J."/>
            <person name="Shi W."/>
            <person name="Du L."/>
            <person name="Sun Y."/>
            <person name="Zhan W."/>
            <person name="Jiang J."/>
            <person name="Wang Q."/>
            <person name="Zhang B."/>
            <person name="Ji P."/>
            <person name="Sakyi L.B."/>
            <person name="Cui X."/>
            <person name="Yuan T."/>
            <person name="Jiang B."/>
            <person name="Yang W."/>
            <person name="Lam T.T.-Y."/>
            <person name="Chang Q."/>
            <person name="Ding S."/>
            <person name="Wang X."/>
            <person name="Zhu J."/>
            <person name="Ruan X."/>
            <person name="Zhao L."/>
            <person name="Wei J."/>
            <person name="Que T."/>
            <person name="Du C."/>
            <person name="Cheng J."/>
            <person name="Dai P."/>
            <person name="Han X."/>
            <person name="Huang E."/>
            <person name="Gao Y."/>
            <person name="Liu J."/>
            <person name="Shao H."/>
            <person name="Ye R."/>
            <person name="Li L."/>
            <person name="Wei W."/>
            <person name="Wang X."/>
            <person name="Wang C."/>
            <person name="Huo Q."/>
            <person name="Li W."/>
            <person name="Guo W."/>
            <person name="Chen H."/>
            <person name="Chen S."/>
            <person name="Zhou L."/>
            <person name="Zhou L."/>
            <person name="Ni X."/>
            <person name="Tian J."/>
            <person name="Zhou Y."/>
            <person name="Sheng Y."/>
            <person name="Liu T."/>
            <person name="Pan Y."/>
            <person name="Xia L."/>
            <person name="Li J."/>
            <person name="Zhao F."/>
            <person name="Cao W."/>
        </authorList>
    </citation>
    <scope>NUCLEOTIDE SEQUENCE</scope>
    <source>
        <strain evidence="2">Rsan-2018</strain>
        <tissue evidence="2">Larvae</tissue>
    </source>
</reference>
<gene>
    <name evidence="2" type="ORF">HPB52_020965</name>
</gene>
<dbReference type="Proteomes" id="UP000821837">
    <property type="component" value="Unassembled WGS sequence"/>
</dbReference>
<dbReference type="SUPFAM" id="SSF63829">
    <property type="entry name" value="Calcium-dependent phosphotriesterase"/>
    <property type="match status" value="1"/>
</dbReference>
<comment type="caution">
    <text evidence="2">The sequence shown here is derived from an EMBL/GenBank/DDBJ whole genome shotgun (WGS) entry which is preliminary data.</text>
</comment>